<dbReference type="Proteomes" id="UP001057998">
    <property type="component" value="Chromosome 1"/>
</dbReference>
<dbReference type="RefSeq" id="WP_255387634.1">
    <property type="nucleotide sequence ID" value="NZ_CP101508.1"/>
</dbReference>
<protein>
    <submittedName>
        <fullName evidence="1">Uncharacterized protein</fullName>
    </submittedName>
</protein>
<gene>
    <name evidence="1" type="ORF">NNL38_08505</name>
</gene>
<organism evidence="1 2">
    <name type="scientific">Photobacterium atrarenae</name>
    <dbReference type="NCBI Taxonomy" id="865757"/>
    <lineage>
        <taxon>Bacteria</taxon>
        <taxon>Pseudomonadati</taxon>
        <taxon>Pseudomonadota</taxon>
        <taxon>Gammaproteobacteria</taxon>
        <taxon>Vibrionales</taxon>
        <taxon>Vibrionaceae</taxon>
        <taxon>Photobacterium</taxon>
    </lineage>
</organism>
<name>A0ABY5GB75_9GAMM</name>
<evidence type="ECO:0000313" key="2">
    <source>
        <dbReference type="Proteomes" id="UP001057998"/>
    </source>
</evidence>
<keyword evidence="2" id="KW-1185">Reference proteome</keyword>
<sequence>MIGNMEQSTGDNSNSYQAKRDINIHGMDYMNVKQLCLDLIHENFPKLQEKAMEQVTSNVMALAEELKFEIEKKKQLIDAEKLAHPDVQASVNEAVQGAAKKGRKSDLNLLASLVAARIDKGNSDLLDITIEAAIEITPKLTRSHLHFLSVKHFISSMTLKIPNVTFSHLEQFSRPVLQNFGTECNISIPNIQYLAGVGVLDYNPMFGHDPLDRYLNDYPNLAKSSGDFKAAVKAQAPSLSALLDIYTKQRFDSINLNSFGQVIALTNLGKTFPGIDLKHWIN</sequence>
<proteinExistence type="predicted"/>
<accession>A0ABY5GB75</accession>
<dbReference type="EMBL" id="CP101508">
    <property type="protein sequence ID" value="UTV26422.1"/>
    <property type="molecule type" value="Genomic_DNA"/>
</dbReference>
<evidence type="ECO:0000313" key="1">
    <source>
        <dbReference type="EMBL" id="UTV26422.1"/>
    </source>
</evidence>
<dbReference type="InterPro" id="IPR053773">
    <property type="entry name" value="Vpar_1526-like"/>
</dbReference>
<reference evidence="1" key="1">
    <citation type="submission" date="2022-07" db="EMBL/GenBank/DDBJ databases">
        <title>Genome sequencing of Photobacterium atrarenae GJH2-4.</title>
        <authorList>
            <person name="Park S.-J."/>
        </authorList>
    </citation>
    <scope>NUCLEOTIDE SEQUENCE</scope>
    <source>
        <strain evidence="1">GJH2-4</strain>
    </source>
</reference>
<dbReference type="NCBIfam" id="NF045477">
    <property type="entry name" value="LPO_1073_dom"/>
    <property type="match status" value="1"/>
</dbReference>